<keyword evidence="9 12" id="KW-0368">Histidine biosynthesis</keyword>
<dbReference type="EC" id="1.5.1.5" evidence="12"/>
<accession>A0A0B6WX02</accession>
<dbReference type="EMBL" id="CBXV010000004">
    <property type="protein sequence ID" value="CDM65277.1"/>
    <property type="molecule type" value="Genomic_DNA"/>
</dbReference>
<dbReference type="PANTHER" id="PTHR48099:SF5">
    <property type="entry name" value="C-1-TETRAHYDROFOLATE SYNTHASE, CYTOPLASMIC"/>
    <property type="match status" value="1"/>
</dbReference>
<reference evidence="15 16" key="1">
    <citation type="submission" date="2013-12" db="EMBL/GenBank/DDBJ databases">
        <authorList>
            <person name="Stott M."/>
        </authorList>
    </citation>
    <scope>NUCLEOTIDE SEQUENCE [LARGE SCALE GENOMIC DNA]</scope>
    <source>
        <strain evidence="15 16">K22</strain>
    </source>
</reference>
<dbReference type="RefSeq" id="WP_041975283.1">
    <property type="nucleotide sequence ID" value="NZ_CBXV010000004.1"/>
</dbReference>
<dbReference type="FunFam" id="3.40.50.720:FF:000006">
    <property type="entry name" value="Bifunctional protein FolD"/>
    <property type="match status" value="1"/>
</dbReference>
<evidence type="ECO:0000256" key="5">
    <source>
        <dbReference type="ARBA" id="ARBA00022755"/>
    </source>
</evidence>
<comment type="function">
    <text evidence="12">Catalyzes the oxidation of 5,10-methylenetetrahydrofolate to 5,10-methenyltetrahydrofolate and then the hydrolysis of 5,10-methenyltetrahydrofolate to 10-formyltetrahydrofolate.</text>
</comment>
<dbReference type="GO" id="GO:0000105">
    <property type="term" value="P:L-histidine biosynthetic process"/>
    <property type="evidence" value="ECO:0007669"/>
    <property type="project" value="UniProtKB-KW"/>
</dbReference>
<keyword evidence="8 12" id="KW-0560">Oxidoreductase</keyword>
<evidence type="ECO:0000256" key="9">
    <source>
        <dbReference type="ARBA" id="ARBA00023102"/>
    </source>
</evidence>
<dbReference type="PANTHER" id="PTHR48099">
    <property type="entry name" value="C-1-TETRAHYDROFOLATE SYNTHASE, CYTOPLASMIC-RELATED"/>
    <property type="match status" value="1"/>
</dbReference>
<keyword evidence="5 12" id="KW-0658">Purine biosynthesis</keyword>
<dbReference type="GO" id="GO:0035999">
    <property type="term" value="P:tetrahydrofolate interconversion"/>
    <property type="evidence" value="ECO:0007669"/>
    <property type="project" value="UniProtKB-UniRule"/>
</dbReference>
<dbReference type="AlphaFoldDB" id="A0A0B6WX02"/>
<feature type="domain" description="Tetrahydrofolate dehydrogenase/cyclohydrolase NAD(P)-binding" evidence="14">
    <location>
        <begin position="146"/>
        <end position="311"/>
    </location>
</feature>
<organism evidence="15 16">
    <name type="scientific">Pyrinomonas methylaliphatogenes</name>
    <dbReference type="NCBI Taxonomy" id="454194"/>
    <lineage>
        <taxon>Bacteria</taxon>
        <taxon>Pseudomonadati</taxon>
        <taxon>Acidobacteriota</taxon>
        <taxon>Blastocatellia</taxon>
        <taxon>Blastocatellales</taxon>
        <taxon>Pyrinomonadaceae</taxon>
        <taxon>Pyrinomonas</taxon>
    </lineage>
</organism>
<evidence type="ECO:0000256" key="11">
    <source>
        <dbReference type="ARBA" id="ARBA00023268"/>
    </source>
</evidence>
<dbReference type="PRINTS" id="PR00085">
    <property type="entry name" value="THFDHDRGNASE"/>
</dbReference>
<dbReference type="Pfam" id="PF02882">
    <property type="entry name" value="THF_DHG_CYH_C"/>
    <property type="match status" value="1"/>
</dbReference>
<evidence type="ECO:0000256" key="3">
    <source>
        <dbReference type="ARBA" id="ARBA00022563"/>
    </source>
</evidence>
<reference evidence="15 16" key="2">
    <citation type="submission" date="2015-01" db="EMBL/GenBank/DDBJ databases">
        <title>Complete genome sequence of Pyrinomonas methylaliphatogenes type strain K22T.</title>
        <authorList>
            <person name="Lee K.C.Y."/>
            <person name="Power J.F."/>
            <person name="Dunfield P.F."/>
            <person name="Morgan X.C."/>
            <person name="Huttenhower C."/>
            <person name="Stott M.B."/>
        </authorList>
    </citation>
    <scope>NUCLEOTIDE SEQUENCE [LARGE SCALE GENOMIC DNA]</scope>
    <source>
        <strain evidence="15 16">K22</strain>
    </source>
</reference>
<evidence type="ECO:0000256" key="8">
    <source>
        <dbReference type="ARBA" id="ARBA00023002"/>
    </source>
</evidence>
<dbReference type="InterPro" id="IPR020630">
    <property type="entry name" value="THF_DH/CycHdrlase_cat_dom"/>
</dbReference>
<dbReference type="GO" id="GO:0006164">
    <property type="term" value="P:purine nucleotide biosynthetic process"/>
    <property type="evidence" value="ECO:0007669"/>
    <property type="project" value="UniProtKB-KW"/>
</dbReference>
<dbReference type="InterPro" id="IPR046346">
    <property type="entry name" value="Aminoacid_DH-like_N_sf"/>
</dbReference>
<dbReference type="Pfam" id="PF00763">
    <property type="entry name" value="THF_DHG_CYH"/>
    <property type="match status" value="1"/>
</dbReference>
<dbReference type="SUPFAM" id="SSF51735">
    <property type="entry name" value="NAD(P)-binding Rossmann-fold domains"/>
    <property type="match status" value="1"/>
</dbReference>
<dbReference type="Gene3D" id="3.40.50.10860">
    <property type="entry name" value="Leucine Dehydrogenase, chain A, domain 1"/>
    <property type="match status" value="1"/>
</dbReference>
<comment type="catalytic activity">
    <reaction evidence="12">
        <text>(6R)-5,10-methenyltetrahydrofolate + H2O = (6R)-10-formyltetrahydrofolate + H(+)</text>
        <dbReference type="Rhea" id="RHEA:23700"/>
        <dbReference type="ChEBI" id="CHEBI:15377"/>
        <dbReference type="ChEBI" id="CHEBI:15378"/>
        <dbReference type="ChEBI" id="CHEBI:57455"/>
        <dbReference type="ChEBI" id="CHEBI:195366"/>
        <dbReference type="EC" id="3.5.4.9"/>
    </reaction>
</comment>
<comment type="caution">
    <text evidence="12">Lacks conserved residue(s) required for the propagation of feature annotation.</text>
</comment>
<dbReference type="InterPro" id="IPR036291">
    <property type="entry name" value="NAD(P)-bd_dom_sf"/>
</dbReference>
<feature type="domain" description="Tetrahydrofolate dehydrogenase/cyclohydrolase catalytic" evidence="13">
    <location>
        <begin position="12"/>
        <end position="127"/>
    </location>
</feature>
<keyword evidence="4 12" id="KW-0028">Amino-acid biosynthesis</keyword>
<dbReference type="InterPro" id="IPR000672">
    <property type="entry name" value="THF_DH/CycHdrlase"/>
</dbReference>
<evidence type="ECO:0000259" key="14">
    <source>
        <dbReference type="Pfam" id="PF02882"/>
    </source>
</evidence>
<dbReference type="CDD" id="cd01080">
    <property type="entry name" value="NAD_bind_m-THF_DH_Cyclohyd"/>
    <property type="match status" value="1"/>
</dbReference>
<evidence type="ECO:0000313" key="15">
    <source>
        <dbReference type="EMBL" id="CDM65277.1"/>
    </source>
</evidence>
<evidence type="ECO:0000256" key="1">
    <source>
        <dbReference type="ARBA" id="ARBA00004777"/>
    </source>
</evidence>
<evidence type="ECO:0000256" key="6">
    <source>
        <dbReference type="ARBA" id="ARBA00022801"/>
    </source>
</evidence>
<dbReference type="SUPFAM" id="SSF53223">
    <property type="entry name" value="Aminoacid dehydrogenase-like, N-terminal domain"/>
    <property type="match status" value="1"/>
</dbReference>
<dbReference type="UniPathway" id="UPA00193"/>
<sequence length="316" mass="34136">MAERRQERATLLDGARVAEEIKAEVREEVARLEREHGIIPCLVTVLVGDDPASAVYVRNKVNTSIALGLRSEHHALPHETSTEQLLALIAQLNARADVDGILVQLPLPKGVDAMRILEAIDPAKDVDGFHPVNVGRMMLGQTALPPCTPAGIIELLDRYGIAIGGAHACVVGRSNIVGRPVAQLLLQRDATVTICHSRTRDLAALTRQADILIVATGRVALIRGEHIKPGAVVIDVGTNRVTDEETIRALFGERAEERVNALRRRGYTLVGDVHPAEAEKVAGYLTPVPGGVGPLTVAMLMRNTVMAARQRRLRSN</sequence>
<evidence type="ECO:0000256" key="4">
    <source>
        <dbReference type="ARBA" id="ARBA00022605"/>
    </source>
</evidence>
<dbReference type="FunFam" id="3.40.50.10860:FF:000005">
    <property type="entry name" value="C-1-tetrahydrofolate synthase, cytoplasmic, putative"/>
    <property type="match status" value="1"/>
</dbReference>
<keyword evidence="11 12" id="KW-0511">Multifunctional enzyme</keyword>
<evidence type="ECO:0000256" key="2">
    <source>
        <dbReference type="ARBA" id="ARBA00011738"/>
    </source>
</evidence>
<keyword evidence="7 12" id="KW-0521">NADP</keyword>
<evidence type="ECO:0000259" key="13">
    <source>
        <dbReference type="Pfam" id="PF00763"/>
    </source>
</evidence>
<dbReference type="InterPro" id="IPR020631">
    <property type="entry name" value="THF_DH/CycHdrlase_NAD-bd_dom"/>
</dbReference>
<evidence type="ECO:0000256" key="7">
    <source>
        <dbReference type="ARBA" id="ARBA00022857"/>
    </source>
</evidence>
<dbReference type="GO" id="GO:0004477">
    <property type="term" value="F:methenyltetrahydrofolate cyclohydrolase activity"/>
    <property type="evidence" value="ECO:0007669"/>
    <property type="project" value="UniProtKB-UniRule"/>
</dbReference>
<keyword evidence="6 12" id="KW-0378">Hydrolase</keyword>
<proteinExistence type="inferred from homology"/>
<dbReference type="Gene3D" id="3.40.50.720">
    <property type="entry name" value="NAD(P)-binding Rossmann-like Domain"/>
    <property type="match status" value="1"/>
</dbReference>
<evidence type="ECO:0000256" key="10">
    <source>
        <dbReference type="ARBA" id="ARBA00023167"/>
    </source>
</evidence>
<keyword evidence="3 12" id="KW-0554">One-carbon metabolism</keyword>
<comment type="similarity">
    <text evidence="12">Belongs to the tetrahydrofolate dehydrogenase/cyclohydrolase family.</text>
</comment>
<comment type="subunit">
    <text evidence="2 12">Homodimer.</text>
</comment>
<dbReference type="STRING" id="454194.PYK22_01275"/>
<gene>
    <name evidence="12" type="primary">folD</name>
    <name evidence="15" type="ORF">PYK22_01275</name>
</gene>
<name>A0A0B6WX02_9BACT</name>
<keyword evidence="10 12" id="KW-0486">Methionine biosynthesis</keyword>
<comment type="pathway">
    <text evidence="1 12">One-carbon metabolism; tetrahydrofolate interconversion.</text>
</comment>
<dbReference type="GO" id="GO:0009086">
    <property type="term" value="P:methionine biosynthetic process"/>
    <property type="evidence" value="ECO:0007669"/>
    <property type="project" value="UniProtKB-KW"/>
</dbReference>
<dbReference type="HAMAP" id="MF_01576">
    <property type="entry name" value="THF_DHG_CYH"/>
    <property type="match status" value="1"/>
</dbReference>
<dbReference type="EC" id="3.5.4.9" evidence="12"/>
<dbReference type="GO" id="GO:0005829">
    <property type="term" value="C:cytosol"/>
    <property type="evidence" value="ECO:0007669"/>
    <property type="project" value="TreeGrafter"/>
</dbReference>
<dbReference type="Proteomes" id="UP000031518">
    <property type="component" value="Unassembled WGS sequence"/>
</dbReference>
<comment type="catalytic activity">
    <reaction evidence="12">
        <text>(6R)-5,10-methylene-5,6,7,8-tetrahydrofolate + NADP(+) = (6R)-5,10-methenyltetrahydrofolate + NADPH</text>
        <dbReference type="Rhea" id="RHEA:22812"/>
        <dbReference type="ChEBI" id="CHEBI:15636"/>
        <dbReference type="ChEBI" id="CHEBI:57455"/>
        <dbReference type="ChEBI" id="CHEBI:57783"/>
        <dbReference type="ChEBI" id="CHEBI:58349"/>
        <dbReference type="EC" id="1.5.1.5"/>
    </reaction>
</comment>
<evidence type="ECO:0000256" key="12">
    <source>
        <dbReference type="HAMAP-Rule" id="MF_01576"/>
    </source>
</evidence>
<feature type="binding site" evidence="12">
    <location>
        <begin position="172"/>
        <end position="174"/>
    </location>
    <ligand>
        <name>NADP(+)</name>
        <dbReference type="ChEBI" id="CHEBI:58349"/>
    </ligand>
</feature>
<dbReference type="OrthoDB" id="9803580at2"/>
<evidence type="ECO:0000313" key="16">
    <source>
        <dbReference type="Proteomes" id="UP000031518"/>
    </source>
</evidence>
<protein>
    <recommendedName>
        <fullName evidence="12">Bifunctional protein FolD</fullName>
    </recommendedName>
    <domain>
        <recommendedName>
            <fullName evidence="12">Methylenetetrahydrofolate dehydrogenase</fullName>
            <ecNumber evidence="12">1.5.1.5</ecNumber>
        </recommendedName>
    </domain>
    <domain>
        <recommendedName>
            <fullName evidence="12">Methenyltetrahydrofolate cyclohydrolase</fullName>
            <ecNumber evidence="12">3.5.4.9</ecNumber>
        </recommendedName>
    </domain>
</protein>
<dbReference type="GO" id="GO:0004488">
    <property type="term" value="F:methylenetetrahydrofolate dehydrogenase (NADP+) activity"/>
    <property type="evidence" value="ECO:0007669"/>
    <property type="project" value="UniProtKB-UniRule"/>
</dbReference>
<feature type="binding site" evidence="12">
    <location>
        <position position="238"/>
    </location>
    <ligand>
        <name>NADP(+)</name>
        <dbReference type="ChEBI" id="CHEBI:58349"/>
    </ligand>
</feature>
<keyword evidence="16" id="KW-1185">Reference proteome</keyword>